<keyword evidence="1" id="KW-0472">Membrane</keyword>
<feature type="transmembrane region" description="Helical" evidence="1">
    <location>
        <begin position="468"/>
        <end position="490"/>
    </location>
</feature>
<dbReference type="RefSeq" id="WP_004095821.1">
    <property type="nucleotide sequence ID" value="NZ_AFGF01000101.1"/>
</dbReference>
<reference evidence="3 4" key="1">
    <citation type="journal article" date="2011" name="EMBO J.">
        <title>Structural diversity of bacterial flagellar motors.</title>
        <authorList>
            <person name="Chen S."/>
            <person name="Beeby M."/>
            <person name="Murphy G.E."/>
            <person name="Leadbetter J.R."/>
            <person name="Hendrixson D.R."/>
            <person name="Briegel A."/>
            <person name="Li Z."/>
            <person name="Shi J."/>
            <person name="Tocheva E.I."/>
            <person name="Muller A."/>
            <person name="Dobro M.J."/>
            <person name="Jensen G.J."/>
        </authorList>
    </citation>
    <scope>NUCLEOTIDE SEQUENCE [LARGE SCALE GENOMIC DNA]</scope>
    <source>
        <strain evidence="3 4">DSM 6540</strain>
    </source>
</reference>
<organism evidence="3 4">
    <name type="scientific">Acetonema longum DSM 6540</name>
    <dbReference type="NCBI Taxonomy" id="1009370"/>
    <lineage>
        <taxon>Bacteria</taxon>
        <taxon>Bacillati</taxon>
        <taxon>Bacillota</taxon>
        <taxon>Negativicutes</taxon>
        <taxon>Acetonemataceae</taxon>
        <taxon>Acetonema</taxon>
    </lineage>
</organism>
<dbReference type="Pfam" id="PF01970">
    <property type="entry name" value="TctA"/>
    <property type="match status" value="1"/>
</dbReference>
<evidence type="ECO:0000313" key="4">
    <source>
        <dbReference type="Proteomes" id="UP000003240"/>
    </source>
</evidence>
<dbReference type="PANTHER" id="PTHR35342">
    <property type="entry name" value="TRICARBOXYLIC TRANSPORT PROTEIN"/>
    <property type="match status" value="1"/>
</dbReference>
<dbReference type="OrthoDB" id="9781349at2"/>
<keyword evidence="4" id="KW-1185">Reference proteome</keyword>
<dbReference type="PANTHER" id="PTHR35342:SF5">
    <property type="entry name" value="TRICARBOXYLIC TRANSPORT PROTEIN"/>
    <property type="match status" value="1"/>
</dbReference>
<dbReference type="Proteomes" id="UP000003240">
    <property type="component" value="Unassembled WGS sequence"/>
</dbReference>
<sequence>METLQFLLDGFAIALQPHNIAFAFIGVFIGTAVGILPGLGPSSGIALLIPITAVLTGGLDAQAAATSGIIMLAGVFYGAMYGGSTTSILLNTPGESASVITAIDGYQMAKRGRGGAALSIAAIGSFIAGMFALLMLLILARPLSELAIQFGPTEYFSLVVLGLAAVTGLAGKSMIKALIMMTTGLLVSTIGVDALTGVGRFTFEIPVLYQGFDFITLAVGFFALGEVFRAILHKDEAESVAKIDHLLPSREEFRASAPAIGRGSLLGFFIGILPGAGPTLSSFMSYTLEKRVSKTPERFGKGAIEGVAGPESANNAASGGAMIPLLVLGIPSSATTAVLMGAFIMYNVQPGPLLFEKYPDVVWGVIASMFVGNLMLLILNMPLIKIFAKLIETPAKYLLPMILAICVFGVYAVQVNLFSLVLMLVCGVLGYLLGQNDFPVAPLILGRVLGPMLENNLRRALTLSDGDFSIFVTQPISALLLAIAAMWILIPVLLKMRGKKVIVNEDA</sequence>
<feature type="transmembrane region" description="Helical" evidence="1">
    <location>
        <begin position="116"/>
        <end position="140"/>
    </location>
</feature>
<feature type="transmembrane region" description="Helical" evidence="1">
    <location>
        <begin position="402"/>
        <end position="433"/>
    </location>
</feature>
<evidence type="ECO:0000259" key="2">
    <source>
        <dbReference type="Pfam" id="PF01970"/>
    </source>
</evidence>
<feature type="transmembrane region" description="Helical" evidence="1">
    <location>
        <begin position="155"/>
        <end position="171"/>
    </location>
</feature>
<accession>F7NJU0</accession>
<gene>
    <name evidence="3" type="ORF">ALO_11739</name>
</gene>
<dbReference type="STRING" id="1009370.ALO_11739"/>
<feature type="transmembrane region" description="Helical" evidence="1">
    <location>
        <begin position="325"/>
        <end position="346"/>
    </location>
</feature>
<protein>
    <recommendedName>
        <fullName evidence="2">DUF112 domain-containing protein</fullName>
    </recommendedName>
</protein>
<name>F7NJU0_9FIRM</name>
<dbReference type="EMBL" id="AFGF01000101">
    <property type="protein sequence ID" value="EGO63672.1"/>
    <property type="molecule type" value="Genomic_DNA"/>
</dbReference>
<evidence type="ECO:0000256" key="1">
    <source>
        <dbReference type="SAM" id="Phobius"/>
    </source>
</evidence>
<feature type="domain" description="DUF112" evidence="2">
    <location>
        <begin position="20"/>
        <end position="445"/>
    </location>
</feature>
<proteinExistence type="predicted"/>
<keyword evidence="1" id="KW-0812">Transmembrane</keyword>
<feature type="transmembrane region" description="Helical" evidence="1">
    <location>
        <begin position="20"/>
        <end position="39"/>
    </location>
</feature>
<feature type="transmembrane region" description="Helical" evidence="1">
    <location>
        <begin position="361"/>
        <end position="381"/>
    </location>
</feature>
<dbReference type="InterPro" id="IPR002823">
    <property type="entry name" value="DUF112_TM"/>
</dbReference>
<dbReference type="eggNOG" id="COG3333">
    <property type="taxonomic scope" value="Bacteria"/>
</dbReference>
<dbReference type="AlphaFoldDB" id="F7NJU0"/>
<keyword evidence="1" id="KW-1133">Transmembrane helix</keyword>
<comment type="caution">
    <text evidence="3">The sequence shown here is derived from an EMBL/GenBank/DDBJ whole genome shotgun (WGS) entry which is preliminary data.</text>
</comment>
<feature type="transmembrane region" description="Helical" evidence="1">
    <location>
        <begin position="178"/>
        <end position="201"/>
    </location>
</feature>
<evidence type="ECO:0000313" key="3">
    <source>
        <dbReference type="EMBL" id="EGO63672.1"/>
    </source>
</evidence>